<dbReference type="GeneID" id="302270537"/>
<sequence length="618" mass="70337">MMTVTPTYKFVSKFAIKPITLSVLTLSMLPLFAGYAHSAPLYMDYVVKNPQYESHMPYDTIHGVMGEDGKVIVPAIYESVKLTYDGDRTYLLGVNPYATEQVIHRFDEAGHKIETLDNHSMGGGVMILLFTLEPNEGASDDSKKFFEEVESIFEERTAHLSDDSESEKKAIARNLFFEMVTKNSHLVNHATGERVDLSDKDIAQLQLMLLDNELKHQIIPARSTKNNLWGYVNPQAQWVIEPMYDSINGVSSDWQIIDGFDEILGVYRNEDPEKEDFGCMGLIDIHGKKRGDVFRNMYYSHEGYAIATSCQRGVNEWESDYKGIINQHGQWLVKLHGDLKVRTLPDKDGYFVVENSKTDKEGIMHILGKWIIPAEYYFPNISISHNHQSAVDLPLFDTQELIAVKKDEQDSHYGFMNKDGVWVMDDVLPVGETVFYDMNSYRFDEHGFAYGRLAGACDCRVVFDVQGRQVFTHQGNYGDFNEQGYAPFVADGTNVMQIIDKHGQFITEPIFNNNITKLHQYNVFSWADDGAKQQGRLHPLERLQDNTGLSGVINHKGDVIIPALYKDIELWDEYVIVITDDGQYGVLSYENKWLIKPQAHRLKPMNSGVYFGGLSFGL</sequence>
<organism evidence="1 2">
    <name type="scientific">Moraxella lacunata</name>
    <dbReference type="NCBI Taxonomy" id="477"/>
    <lineage>
        <taxon>Bacteria</taxon>
        <taxon>Pseudomonadati</taxon>
        <taxon>Pseudomonadota</taxon>
        <taxon>Gammaproteobacteria</taxon>
        <taxon>Moraxellales</taxon>
        <taxon>Moraxellaceae</taxon>
        <taxon>Moraxella</taxon>
    </lineage>
</organism>
<dbReference type="EMBL" id="UGQC01000001">
    <property type="protein sequence ID" value="STZ00587.1"/>
    <property type="molecule type" value="Genomic_DNA"/>
</dbReference>
<gene>
    <name evidence="1" type="ORF">NCTC7911_01996</name>
</gene>
<dbReference type="Proteomes" id="UP000254107">
    <property type="component" value="Unassembled WGS sequence"/>
</dbReference>
<dbReference type="RefSeq" id="WP_115247882.1">
    <property type="nucleotide sequence ID" value="NZ_UGQC01000001.1"/>
</dbReference>
<proteinExistence type="predicted"/>
<evidence type="ECO:0008006" key="3">
    <source>
        <dbReference type="Google" id="ProtNLM"/>
    </source>
</evidence>
<dbReference type="AlphaFoldDB" id="A0A378QI59"/>
<dbReference type="Pfam" id="PF14903">
    <property type="entry name" value="WG_beta_rep"/>
    <property type="match status" value="2"/>
</dbReference>
<dbReference type="InterPro" id="IPR032774">
    <property type="entry name" value="WG_beta_rep"/>
</dbReference>
<reference evidence="1 2" key="1">
    <citation type="submission" date="2018-06" db="EMBL/GenBank/DDBJ databases">
        <authorList>
            <consortium name="Pathogen Informatics"/>
            <person name="Doyle S."/>
        </authorList>
    </citation>
    <scope>NUCLEOTIDE SEQUENCE [LARGE SCALE GENOMIC DNA]</scope>
    <source>
        <strain evidence="1 2">NCTC7911</strain>
    </source>
</reference>
<accession>A0A378QI59</accession>
<evidence type="ECO:0000313" key="2">
    <source>
        <dbReference type="Proteomes" id="UP000254107"/>
    </source>
</evidence>
<protein>
    <recommendedName>
        <fullName evidence="3">KWG Leptospira</fullName>
    </recommendedName>
</protein>
<evidence type="ECO:0000313" key="1">
    <source>
        <dbReference type="EMBL" id="STZ00587.1"/>
    </source>
</evidence>
<name>A0A378QI59_MORLA</name>
<keyword evidence="2" id="KW-1185">Reference proteome</keyword>